<dbReference type="OrthoDB" id="9807549at2"/>
<evidence type="ECO:0000256" key="2">
    <source>
        <dbReference type="ARBA" id="ARBA00022679"/>
    </source>
</evidence>
<keyword evidence="5" id="KW-1185">Reference proteome</keyword>
<dbReference type="RefSeq" id="WP_121122656.1">
    <property type="nucleotide sequence ID" value="NZ_CP016604.1"/>
</dbReference>
<evidence type="ECO:0000313" key="4">
    <source>
        <dbReference type="EMBL" id="RKR72836.1"/>
    </source>
</evidence>
<dbReference type="AlphaFoldDB" id="A0A420XH41"/>
<dbReference type="SUPFAM" id="SSF53448">
    <property type="entry name" value="Nucleotide-diphospho-sugar transferases"/>
    <property type="match status" value="1"/>
</dbReference>
<evidence type="ECO:0000313" key="5">
    <source>
        <dbReference type="Proteomes" id="UP000280099"/>
    </source>
</evidence>
<dbReference type="Pfam" id="PF01501">
    <property type="entry name" value="Glyco_transf_8"/>
    <property type="match status" value="1"/>
</dbReference>
<dbReference type="InterPro" id="IPR050748">
    <property type="entry name" value="Glycosyltrans_8_dom-fam"/>
</dbReference>
<accession>A0A420XH41</accession>
<dbReference type="CDD" id="cd04194">
    <property type="entry name" value="GT8_A4GalT_like"/>
    <property type="match status" value="1"/>
</dbReference>
<dbReference type="GO" id="GO:0016757">
    <property type="term" value="F:glycosyltransferase activity"/>
    <property type="evidence" value="ECO:0007669"/>
    <property type="project" value="UniProtKB-KW"/>
</dbReference>
<reference evidence="4 5" key="1">
    <citation type="submission" date="2018-10" db="EMBL/GenBank/DDBJ databases">
        <title>Genomic Encyclopedia of Type Strains, Phase IV (KMG-IV): sequencing the most valuable type-strain genomes for metagenomic binning, comparative biology and taxonomic classification.</title>
        <authorList>
            <person name="Goeker M."/>
        </authorList>
    </citation>
    <scope>NUCLEOTIDE SEQUENCE [LARGE SCALE GENOMIC DNA]</scope>
    <source>
        <strain evidence="4 5">DSM 23800</strain>
    </source>
</reference>
<dbReference type="InterPro" id="IPR002495">
    <property type="entry name" value="Glyco_trans_8"/>
</dbReference>
<dbReference type="PANTHER" id="PTHR13778">
    <property type="entry name" value="GLYCOSYLTRANSFERASE 8 DOMAIN-CONTAINING PROTEIN"/>
    <property type="match status" value="1"/>
</dbReference>
<evidence type="ECO:0000256" key="3">
    <source>
        <dbReference type="ARBA" id="ARBA00022723"/>
    </source>
</evidence>
<dbReference type="PANTHER" id="PTHR13778:SF47">
    <property type="entry name" value="LIPOPOLYSACCHARIDE 1,3-GALACTOSYLTRANSFERASE"/>
    <property type="match status" value="1"/>
</dbReference>
<evidence type="ECO:0000256" key="1">
    <source>
        <dbReference type="ARBA" id="ARBA00022676"/>
    </source>
</evidence>
<dbReference type="Gene3D" id="3.90.550.10">
    <property type="entry name" value="Spore Coat Polysaccharide Biosynthesis Protein SpsA, Chain A"/>
    <property type="match status" value="1"/>
</dbReference>
<sequence>MNILFSSDNNYAKFLLVTIKSIINKNNHKINFYIFDFGIDKKNKEKIKKLENSNYKINFIPIKKSDFNDFPKTIEYISLATYARLYSTKYLPPDIDKILYLDIDIIVLGDLMPLWKTDINEFHIAACIDSFIEYKTNNYKKLIGLTEKDYYFNAGVLLINLKKWRTEDISQQSINWLKKYKNIIKYQDQDILNGIFMEKVYYLDCRFNSMPTLLSRIKNNKNLHPLEKNTMPIVISHFCGPIKQWDKNSTQIHSEIYEKIAKSLDIQFEKKNIFIKLKIFIKKIKYKFKYGIY</sequence>
<name>A0A420XH41_9PAST</name>
<gene>
    <name evidence="4" type="ORF">DES31_1003</name>
</gene>
<keyword evidence="3" id="KW-0479">Metal-binding</keyword>
<dbReference type="GO" id="GO:0046872">
    <property type="term" value="F:metal ion binding"/>
    <property type="evidence" value="ECO:0007669"/>
    <property type="project" value="UniProtKB-KW"/>
</dbReference>
<keyword evidence="2 4" id="KW-0808">Transferase</keyword>
<organism evidence="4 5">
    <name type="scientific">Otariodibacter oris</name>
    <dbReference type="NCBI Taxonomy" id="1032623"/>
    <lineage>
        <taxon>Bacteria</taxon>
        <taxon>Pseudomonadati</taxon>
        <taxon>Pseudomonadota</taxon>
        <taxon>Gammaproteobacteria</taxon>
        <taxon>Pasteurellales</taxon>
        <taxon>Pasteurellaceae</taxon>
        <taxon>Otariodibacter</taxon>
    </lineage>
</organism>
<protein>
    <submittedName>
        <fullName evidence="4">Lipopolysaccharide biosynthesis glycosyltransferase</fullName>
    </submittedName>
</protein>
<dbReference type="InterPro" id="IPR029044">
    <property type="entry name" value="Nucleotide-diphossugar_trans"/>
</dbReference>
<comment type="caution">
    <text evidence="4">The sequence shown here is derived from an EMBL/GenBank/DDBJ whole genome shotgun (WGS) entry which is preliminary data.</text>
</comment>
<keyword evidence="1" id="KW-0328">Glycosyltransferase</keyword>
<dbReference type="Proteomes" id="UP000280099">
    <property type="component" value="Unassembled WGS sequence"/>
</dbReference>
<dbReference type="EMBL" id="RBJC01000005">
    <property type="protein sequence ID" value="RKR72836.1"/>
    <property type="molecule type" value="Genomic_DNA"/>
</dbReference>
<proteinExistence type="predicted"/>